<sequence>MPPTDPPPEGTDHGAMSPKLEKRPILTPKTRRRPEDPVDTLVELLGKFKLHRSPTAVPPQAENTPLELSPNVNVFTAGGVVRQPVVNGPTTSLNGLPPELIHQVCNYLDVPGLKNFRLTDSRSNEIAVCHLFSEGSFSASEISLRRLKALSSHTQYAKYVKKLEFVGTSDRGSFDWASMFRLGRNETPETLTAEDSYPLDVRADELGTLSDQLRLAMGPRFLLTLQKMPTLRSIKHCNGPLTLPWHRKSNDSIISLLFSCAFSQIKLEHLEIEMNKSDDIRGWGCLTDFRLRGSEGVMRVFRSLKLMALAHLTQFTYKSLRDGWKGFGFDGKMLGKLLIEMVSLEELEITFLPSGPEVTEWSMRFALQNVLGSIGRSNVTGLKSLTLSGMRMGVEHMFSFINKNIGTLQHLQLGKMVLEGGQWREALPRLRDWIHTSNIETLSIRGRRLEVNDYEQIWPKFDGNIGVEADMSVQSDIVDYLLNDGHDLRGEFLSLTFQVLMDDTGHFSTDWNTELDLGISPYFSVWDLRHPNPW</sequence>
<dbReference type="AlphaFoldDB" id="A0A6A6QDI5"/>
<gene>
    <name evidence="2" type="ORF">BU16DRAFT_596105</name>
</gene>
<evidence type="ECO:0000313" key="3">
    <source>
        <dbReference type="Proteomes" id="UP000799750"/>
    </source>
</evidence>
<protein>
    <recommendedName>
        <fullName evidence="4">F-box domain-containing protein</fullName>
    </recommendedName>
</protein>
<evidence type="ECO:0008006" key="4">
    <source>
        <dbReference type="Google" id="ProtNLM"/>
    </source>
</evidence>
<keyword evidence="3" id="KW-1185">Reference proteome</keyword>
<dbReference type="InterPro" id="IPR032675">
    <property type="entry name" value="LRR_dom_sf"/>
</dbReference>
<accession>A0A6A6QDI5</accession>
<dbReference type="Proteomes" id="UP000799750">
    <property type="component" value="Unassembled WGS sequence"/>
</dbReference>
<name>A0A6A6QDI5_9PEZI</name>
<evidence type="ECO:0000256" key="1">
    <source>
        <dbReference type="SAM" id="MobiDB-lite"/>
    </source>
</evidence>
<dbReference type="SUPFAM" id="SSF52047">
    <property type="entry name" value="RNI-like"/>
    <property type="match status" value="1"/>
</dbReference>
<dbReference type="OrthoDB" id="3886018at2759"/>
<dbReference type="Gene3D" id="3.80.10.10">
    <property type="entry name" value="Ribonuclease Inhibitor"/>
    <property type="match status" value="1"/>
</dbReference>
<evidence type="ECO:0000313" key="2">
    <source>
        <dbReference type="EMBL" id="KAF2490201.1"/>
    </source>
</evidence>
<dbReference type="EMBL" id="MU004197">
    <property type="protein sequence ID" value="KAF2490201.1"/>
    <property type="molecule type" value="Genomic_DNA"/>
</dbReference>
<feature type="region of interest" description="Disordered" evidence="1">
    <location>
        <begin position="1"/>
        <end position="37"/>
    </location>
</feature>
<reference evidence="2" key="1">
    <citation type="journal article" date="2020" name="Stud. Mycol.">
        <title>101 Dothideomycetes genomes: a test case for predicting lifestyles and emergence of pathogens.</title>
        <authorList>
            <person name="Haridas S."/>
            <person name="Albert R."/>
            <person name="Binder M."/>
            <person name="Bloem J."/>
            <person name="Labutti K."/>
            <person name="Salamov A."/>
            <person name="Andreopoulos B."/>
            <person name="Baker S."/>
            <person name="Barry K."/>
            <person name="Bills G."/>
            <person name="Bluhm B."/>
            <person name="Cannon C."/>
            <person name="Castanera R."/>
            <person name="Culley D."/>
            <person name="Daum C."/>
            <person name="Ezra D."/>
            <person name="Gonzalez J."/>
            <person name="Henrissat B."/>
            <person name="Kuo A."/>
            <person name="Liang C."/>
            <person name="Lipzen A."/>
            <person name="Lutzoni F."/>
            <person name="Magnuson J."/>
            <person name="Mondo S."/>
            <person name="Nolan M."/>
            <person name="Ohm R."/>
            <person name="Pangilinan J."/>
            <person name="Park H.-J."/>
            <person name="Ramirez L."/>
            <person name="Alfaro M."/>
            <person name="Sun H."/>
            <person name="Tritt A."/>
            <person name="Yoshinaga Y."/>
            <person name="Zwiers L.-H."/>
            <person name="Turgeon B."/>
            <person name="Goodwin S."/>
            <person name="Spatafora J."/>
            <person name="Crous P."/>
            <person name="Grigoriev I."/>
        </authorList>
    </citation>
    <scope>NUCLEOTIDE SEQUENCE</scope>
    <source>
        <strain evidence="2">CBS 269.34</strain>
    </source>
</reference>
<organism evidence="2 3">
    <name type="scientific">Lophium mytilinum</name>
    <dbReference type="NCBI Taxonomy" id="390894"/>
    <lineage>
        <taxon>Eukaryota</taxon>
        <taxon>Fungi</taxon>
        <taxon>Dikarya</taxon>
        <taxon>Ascomycota</taxon>
        <taxon>Pezizomycotina</taxon>
        <taxon>Dothideomycetes</taxon>
        <taxon>Pleosporomycetidae</taxon>
        <taxon>Mytilinidiales</taxon>
        <taxon>Mytilinidiaceae</taxon>
        <taxon>Lophium</taxon>
    </lineage>
</organism>
<proteinExistence type="predicted"/>